<evidence type="ECO:0000313" key="2">
    <source>
        <dbReference type="Proteomes" id="UP000306509"/>
    </source>
</evidence>
<keyword evidence="2" id="KW-1185">Reference proteome</keyword>
<dbReference type="RefSeq" id="WP_330373893.1">
    <property type="nucleotide sequence ID" value="NZ_CABMJZ010000089.1"/>
</dbReference>
<dbReference type="STRING" id="180332.GCA_000797495_03064"/>
<gene>
    <name evidence="1" type="ORF">DSM106044_02972</name>
</gene>
<sequence>MGEMKPLKAKVSITLDEDIIVELKQLAEKEDRSLSQFINRILKGYLKSEENYQK</sequence>
<organism evidence="1 2">
    <name type="scientific">Robinsoniella peoriensis</name>
    <dbReference type="NCBI Taxonomy" id="180332"/>
    <lineage>
        <taxon>Bacteria</taxon>
        <taxon>Bacillati</taxon>
        <taxon>Bacillota</taxon>
        <taxon>Clostridia</taxon>
        <taxon>Lachnospirales</taxon>
        <taxon>Lachnospiraceae</taxon>
        <taxon>Robinsoniella</taxon>
    </lineage>
</organism>
<dbReference type="Pfam" id="PF19891">
    <property type="entry name" value="DUF6364"/>
    <property type="match status" value="1"/>
</dbReference>
<dbReference type="Gene3D" id="1.10.1220.10">
    <property type="entry name" value="Met repressor-like"/>
    <property type="match status" value="1"/>
</dbReference>
<dbReference type="CDD" id="cd21631">
    <property type="entry name" value="RHH_CopG_NikR-like"/>
    <property type="match status" value="1"/>
</dbReference>
<protein>
    <submittedName>
        <fullName evidence="1">Ribbon-helix-helix protein, copG family</fullName>
    </submittedName>
</protein>
<dbReference type="InterPro" id="IPR010985">
    <property type="entry name" value="Ribbon_hlx_hlx"/>
</dbReference>
<comment type="caution">
    <text evidence="1">The sequence shown here is derived from an EMBL/GenBank/DDBJ whole genome shotgun (WGS) entry which is preliminary data.</text>
</comment>
<dbReference type="Proteomes" id="UP000306509">
    <property type="component" value="Unassembled WGS sequence"/>
</dbReference>
<accession>A0A4U8QDY5</accession>
<name>A0A4U8QDY5_9FIRM</name>
<dbReference type="InterPro" id="IPR045944">
    <property type="entry name" value="DUF6364"/>
</dbReference>
<dbReference type="AlphaFoldDB" id="A0A4U8QDY5"/>
<dbReference type="InterPro" id="IPR013321">
    <property type="entry name" value="Arc_rbn_hlx_hlx"/>
</dbReference>
<dbReference type="EMBL" id="QGQD01000058">
    <property type="protein sequence ID" value="TLD00136.1"/>
    <property type="molecule type" value="Genomic_DNA"/>
</dbReference>
<dbReference type="GO" id="GO:0006355">
    <property type="term" value="P:regulation of DNA-templated transcription"/>
    <property type="evidence" value="ECO:0007669"/>
    <property type="project" value="InterPro"/>
</dbReference>
<proteinExistence type="predicted"/>
<reference evidence="1 2" key="1">
    <citation type="journal article" date="2019" name="Anaerobe">
        <title>Detection of Robinsoniella peoriensis in multiple bone samples of a trauma patient.</title>
        <authorList>
            <person name="Schrottner P."/>
            <person name="Hartwich K."/>
            <person name="Bunk B."/>
            <person name="Schober I."/>
            <person name="Helbig S."/>
            <person name="Rudolph W.W."/>
            <person name="Gunzer F."/>
        </authorList>
    </citation>
    <scope>NUCLEOTIDE SEQUENCE [LARGE SCALE GENOMIC DNA]</scope>
    <source>
        <strain evidence="1 2">DSM 106044</strain>
    </source>
</reference>
<dbReference type="SUPFAM" id="SSF47598">
    <property type="entry name" value="Ribbon-helix-helix"/>
    <property type="match status" value="1"/>
</dbReference>
<evidence type="ECO:0000313" key="1">
    <source>
        <dbReference type="EMBL" id="TLD00136.1"/>
    </source>
</evidence>